<organism evidence="1 2">
    <name type="scientific">Pyronema omphalodes (strain CBS 100304)</name>
    <name type="common">Pyronema confluens</name>
    <dbReference type="NCBI Taxonomy" id="1076935"/>
    <lineage>
        <taxon>Eukaryota</taxon>
        <taxon>Fungi</taxon>
        <taxon>Dikarya</taxon>
        <taxon>Ascomycota</taxon>
        <taxon>Pezizomycotina</taxon>
        <taxon>Pezizomycetes</taxon>
        <taxon>Pezizales</taxon>
        <taxon>Pyronemataceae</taxon>
        <taxon>Pyronema</taxon>
    </lineage>
</organism>
<evidence type="ECO:0000313" key="1">
    <source>
        <dbReference type="EMBL" id="CCX34309.1"/>
    </source>
</evidence>
<dbReference type="AlphaFoldDB" id="U4LRZ2"/>
<protein>
    <submittedName>
        <fullName evidence="1">Uncharacterized protein</fullName>
    </submittedName>
</protein>
<keyword evidence="2" id="KW-1185">Reference proteome</keyword>
<dbReference type="Proteomes" id="UP000018144">
    <property type="component" value="Unassembled WGS sequence"/>
</dbReference>
<evidence type="ECO:0000313" key="2">
    <source>
        <dbReference type="Proteomes" id="UP000018144"/>
    </source>
</evidence>
<proteinExistence type="predicted"/>
<sequence length="19" mass="2504">MRRYSISHHRSYEMRMLIH</sequence>
<dbReference type="EMBL" id="HF936512">
    <property type="protein sequence ID" value="CCX34309.1"/>
    <property type="molecule type" value="Genomic_DNA"/>
</dbReference>
<name>U4LRZ2_PYROM</name>
<accession>U4LRZ2</accession>
<gene>
    <name evidence="1" type="ORF">PCON_03502</name>
</gene>
<reference evidence="1 2" key="1">
    <citation type="journal article" date="2013" name="PLoS Genet.">
        <title>The genome and development-dependent transcriptomes of Pyronema confluens: a window into fungal evolution.</title>
        <authorList>
            <person name="Traeger S."/>
            <person name="Altegoer F."/>
            <person name="Freitag M."/>
            <person name="Gabaldon T."/>
            <person name="Kempken F."/>
            <person name="Kumar A."/>
            <person name="Marcet-Houben M."/>
            <person name="Poggeler S."/>
            <person name="Stajich J.E."/>
            <person name="Nowrousian M."/>
        </authorList>
    </citation>
    <scope>NUCLEOTIDE SEQUENCE [LARGE SCALE GENOMIC DNA]</scope>
    <source>
        <strain evidence="2">CBS 100304</strain>
        <tissue evidence="1">Vegetative mycelium</tissue>
    </source>
</reference>